<comment type="caution">
    <text evidence="9">The sequence shown here is derived from an EMBL/GenBank/DDBJ whole genome shotgun (WGS) entry which is preliminary data.</text>
</comment>
<name>A0AAJ2B6Y8_9HYPH</name>
<dbReference type="PANTHER" id="PTHR43005">
    <property type="entry name" value="BLR7065 PROTEIN"/>
    <property type="match status" value="1"/>
</dbReference>
<dbReference type="EMBL" id="JAVIZC010000001">
    <property type="protein sequence ID" value="MDR6100454.1"/>
    <property type="molecule type" value="Genomic_DNA"/>
</dbReference>
<feature type="transmembrane region" description="Helical" evidence="7">
    <location>
        <begin position="80"/>
        <end position="101"/>
    </location>
</feature>
<sequence>MSASGLKNRSGMASFVPYAFILPPMIYLMVFMFWPLARQMYMSFTNTRIINPNRGRLIGLGNFERLFEDPAFYLSLKVTLVYTVLTVIIGVTLGLIAALAIDRPFKGRSVVRAILLFGWAVPGVAASLIWLWMFNERSGILNRIAELIGLGRFSWLTSTDYALGSVLAVTVWQVAPFVMLVVLATLQSVPEEVREAAKIDGADPISTFRAVTLPHIRPAIQLAALLVTVWSIRRFDVIYLLTGGGPLGSTSTLVVKLRQTAFEGHELGMASAYGAVGLVLALLVAAIHYVAEQRRMKRMSR</sequence>
<comment type="subcellular location">
    <subcellularLocation>
        <location evidence="1 7">Cell membrane</location>
        <topology evidence="1 7">Multi-pass membrane protein</topology>
    </subcellularLocation>
</comment>
<keyword evidence="9" id="KW-0762">Sugar transport</keyword>
<keyword evidence="2 7" id="KW-0813">Transport</keyword>
<dbReference type="GO" id="GO:0005886">
    <property type="term" value="C:plasma membrane"/>
    <property type="evidence" value="ECO:0007669"/>
    <property type="project" value="UniProtKB-SubCell"/>
</dbReference>
<evidence type="ECO:0000256" key="4">
    <source>
        <dbReference type="ARBA" id="ARBA00022692"/>
    </source>
</evidence>
<evidence type="ECO:0000259" key="8">
    <source>
        <dbReference type="PROSITE" id="PS50928"/>
    </source>
</evidence>
<protein>
    <submittedName>
        <fullName evidence="9">Multiple sugar transport system permease protein</fullName>
    </submittedName>
</protein>
<dbReference type="Proteomes" id="UP001255601">
    <property type="component" value="Unassembled WGS sequence"/>
</dbReference>
<keyword evidence="3" id="KW-1003">Cell membrane</keyword>
<dbReference type="PROSITE" id="PS50928">
    <property type="entry name" value="ABC_TM1"/>
    <property type="match status" value="1"/>
</dbReference>
<feature type="transmembrane region" description="Helical" evidence="7">
    <location>
        <begin position="113"/>
        <end position="133"/>
    </location>
</feature>
<proteinExistence type="inferred from homology"/>
<evidence type="ECO:0000256" key="1">
    <source>
        <dbReference type="ARBA" id="ARBA00004651"/>
    </source>
</evidence>
<dbReference type="InterPro" id="IPR000515">
    <property type="entry name" value="MetI-like"/>
</dbReference>
<evidence type="ECO:0000256" key="6">
    <source>
        <dbReference type="ARBA" id="ARBA00023136"/>
    </source>
</evidence>
<dbReference type="SUPFAM" id="SSF161098">
    <property type="entry name" value="MetI-like"/>
    <property type="match status" value="1"/>
</dbReference>
<feature type="transmembrane region" description="Helical" evidence="7">
    <location>
        <begin position="161"/>
        <end position="186"/>
    </location>
</feature>
<evidence type="ECO:0000256" key="2">
    <source>
        <dbReference type="ARBA" id="ARBA00022448"/>
    </source>
</evidence>
<feature type="transmembrane region" description="Helical" evidence="7">
    <location>
        <begin position="12"/>
        <end position="34"/>
    </location>
</feature>
<dbReference type="GO" id="GO:0055085">
    <property type="term" value="P:transmembrane transport"/>
    <property type="evidence" value="ECO:0007669"/>
    <property type="project" value="InterPro"/>
</dbReference>
<evidence type="ECO:0000256" key="5">
    <source>
        <dbReference type="ARBA" id="ARBA00022989"/>
    </source>
</evidence>
<keyword evidence="6 7" id="KW-0472">Membrane</keyword>
<gene>
    <name evidence="9" type="ORF">QE369_000632</name>
</gene>
<dbReference type="CDD" id="cd06261">
    <property type="entry name" value="TM_PBP2"/>
    <property type="match status" value="1"/>
</dbReference>
<dbReference type="AlphaFoldDB" id="A0AAJ2B6Y8"/>
<dbReference type="InterPro" id="IPR035906">
    <property type="entry name" value="MetI-like_sf"/>
</dbReference>
<feature type="transmembrane region" description="Helical" evidence="7">
    <location>
        <begin position="267"/>
        <end position="291"/>
    </location>
</feature>
<feature type="transmembrane region" description="Helical" evidence="7">
    <location>
        <begin position="237"/>
        <end position="255"/>
    </location>
</feature>
<evidence type="ECO:0000313" key="9">
    <source>
        <dbReference type="EMBL" id="MDR6100454.1"/>
    </source>
</evidence>
<keyword evidence="5 7" id="KW-1133">Transmembrane helix</keyword>
<accession>A0AAJ2B6Y8</accession>
<dbReference type="Pfam" id="PF00528">
    <property type="entry name" value="BPD_transp_1"/>
    <property type="match status" value="1"/>
</dbReference>
<dbReference type="PANTHER" id="PTHR43005:SF2">
    <property type="entry name" value="INTEGRAL MEMBRANE SUGAR TRANSPORT PROTEIN"/>
    <property type="match status" value="1"/>
</dbReference>
<evidence type="ECO:0000256" key="3">
    <source>
        <dbReference type="ARBA" id="ARBA00022475"/>
    </source>
</evidence>
<organism evidence="9 10">
    <name type="scientific">Agrobacterium larrymoorei</name>
    <dbReference type="NCBI Taxonomy" id="160699"/>
    <lineage>
        <taxon>Bacteria</taxon>
        <taxon>Pseudomonadati</taxon>
        <taxon>Pseudomonadota</taxon>
        <taxon>Alphaproteobacteria</taxon>
        <taxon>Hyphomicrobiales</taxon>
        <taxon>Rhizobiaceae</taxon>
        <taxon>Rhizobium/Agrobacterium group</taxon>
        <taxon>Agrobacterium</taxon>
    </lineage>
</organism>
<evidence type="ECO:0000256" key="7">
    <source>
        <dbReference type="RuleBase" id="RU363032"/>
    </source>
</evidence>
<keyword evidence="4 7" id="KW-0812">Transmembrane</keyword>
<feature type="domain" description="ABC transmembrane type-1" evidence="8">
    <location>
        <begin position="76"/>
        <end position="288"/>
    </location>
</feature>
<comment type="similarity">
    <text evidence="7">Belongs to the binding-protein-dependent transport system permease family.</text>
</comment>
<evidence type="ECO:0000313" key="10">
    <source>
        <dbReference type="Proteomes" id="UP001255601"/>
    </source>
</evidence>
<dbReference type="Gene3D" id="1.10.3720.10">
    <property type="entry name" value="MetI-like"/>
    <property type="match status" value="1"/>
</dbReference>
<reference evidence="9" key="1">
    <citation type="submission" date="2023-08" db="EMBL/GenBank/DDBJ databases">
        <title>Functional and genomic diversity of the sorghum phyllosphere microbiome.</title>
        <authorList>
            <person name="Shade A."/>
        </authorList>
    </citation>
    <scope>NUCLEOTIDE SEQUENCE</scope>
    <source>
        <strain evidence="9">SORGH_AS_0974</strain>
    </source>
</reference>